<comment type="caution">
    <text evidence="16">The sequence shown here is derived from an EMBL/GenBank/DDBJ whole genome shotgun (WGS) entry which is preliminary data.</text>
</comment>
<protein>
    <submittedName>
        <fullName evidence="16">Monovalent cation/H+ antiporter subunit A</fullName>
    </submittedName>
</protein>
<feature type="transmembrane region" description="Helical" evidence="10">
    <location>
        <begin position="748"/>
        <end position="765"/>
    </location>
</feature>
<evidence type="ECO:0000256" key="10">
    <source>
        <dbReference type="SAM" id="Phobius"/>
    </source>
</evidence>
<evidence type="ECO:0000256" key="5">
    <source>
        <dbReference type="ARBA" id="ARBA00022692"/>
    </source>
</evidence>
<feature type="domain" description="NADH:quinone oxidoreductase/Mrp antiporter transmembrane" evidence="11">
    <location>
        <begin position="126"/>
        <end position="403"/>
    </location>
</feature>
<dbReference type="OrthoDB" id="9811798at2"/>
<dbReference type="InterPro" id="IPR001750">
    <property type="entry name" value="ND/Mrp_TM"/>
</dbReference>
<feature type="domain" description="Na+/H+ antiporter MnhB subunit-related protein" evidence="13">
    <location>
        <begin position="787"/>
        <end position="910"/>
    </location>
</feature>
<feature type="transmembrane region" description="Helical" evidence="10">
    <location>
        <begin position="163"/>
        <end position="185"/>
    </location>
</feature>
<evidence type="ECO:0000313" key="17">
    <source>
        <dbReference type="Proteomes" id="UP000319941"/>
    </source>
</evidence>
<dbReference type="GO" id="GO:0006811">
    <property type="term" value="P:monoatomic ion transport"/>
    <property type="evidence" value="ECO:0007669"/>
    <property type="project" value="UniProtKB-KW"/>
</dbReference>
<evidence type="ECO:0000256" key="6">
    <source>
        <dbReference type="ARBA" id="ARBA00022989"/>
    </source>
</evidence>
<dbReference type="Pfam" id="PF20501">
    <property type="entry name" value="MbhE"/>
    <property type="match status" value="1"/>
</dbReference>
<keyword evidence="5 9" id="KW-0812">Transmembrane</keyword>
<keyword evidence="2" id="KW-0813">Transport</keyword>
<keyword evidence="3" id="KW-0050">Antiport</keyword>
<feature type="transmembrane region" description="Helical" evidence="10">
    <location>
        <begin position="786"/>
        <end position="808"/>
    </location>
</feature>
<feature type="transmembrane region" description="Helical" evidence="10">
    <location>
        <begin position="685"/>
        <end position="707"/>
    </location>
</feature>
<keyword evidence="17" id="KW-1185">Reference proteome</keyword>
<feature type="domain" description="MrpA C-terminal/MbhE" evidence="15">
    <location>
        <begin position="684"/>
        <end position="767"/>
    </location>
</feature>
<dbReference type="Pfam" id="PF04039">
    <property type="entry name" value="MnhB"/>
    <property type="match status" value="1"/>
</dbReference>
<feature type="transmembrane region" description="Helical" evidence="10">
    <location>
        <begin position="652"/>
        <end position="673"/>
    </location>
</feature>
<evidence type="ECO:0000256" key="4">
    <source>
        <dbReference type="ARBA" id="ARBA00022475"/>
    </source>
</evidence>
<dbReference type="EMBL" id="VNFH01000002">
    <property type="protein sequence ID" value="TVU72830.1"/>
    <property type="molecule type" value="Genomic_DNA"/>
</dbReference>
<feature type="transmembrane region" description="Helical" evidence="10">
    <location>
        <begin position="107"/>
        <end position="126"/>
    </location>
</feature>
<dbReference type="InterPro" id="IPR050616">
    <property type="entry name" value="CPA3_Na-H_Antiporter_A"/>
</dbReference>
<feature type="transmembrane region" description="Helical" evidence="10">
    <location>
        <begin position="568"/>
        <end position="587"/>
    </location>
</feature>
<dbReference type="InterPro" id="IPR001516">
    <property type="entry name" value="Proton_antipo_N"/>
</dbReference>
<organism evidence="16 17">
    <name type="scientific">Cobetia crustatorum</name>
    <dbReference type="NCBI Taxonomy" id="553385"/>
    <lineage>
        <taxon>Bacteria</taxon>
        <taxon>Pseudomonadati</taxon>
        <taxon>Pseudomonadota</taxon>
        <taxon>Gammaproteobacteria</taxon>
        <taxon>Oceanospirillales</taxon>
        <taxon>Halomonadaceae</taxon>
        <taxon>Cobetia</taxon>
    </lineage>
</organism>
<evidence type="ECO:0000259" key="15">
    <source>
        <dbReference type="Pfam" id="PF20501"/>
    </source>
</evidence>
<evidence type="ECO:0000256" key="1">
    <source>
        <dbReference type="ARBA" id="ARBA00004651"/>
    </source>
</evidence>
<dbReference type="PANTHER" id="PTHR43373:SF1">
    <property type="entry name" value="NA(+)_H(+) ANTIPORTER SUBUNIT A"/>
    <property type="match status" value="1"/>
</dbReference>
<dbReference type="RefSeq" id="WP_144726682.1">
    <property type="nucleotide sequence ID" value="NZ_CAWOWR010000076.1"/>
</dbReference>
<feature type="domain" description="MrpA C-terminal/MbhD" evidence="14">
    <location>
        <begin position="612"/>
        <end position="674"/>
    </location>
</feature>
<feature type="transmembrane region" description="Helical" evidence="10">
    <location>
        <begin position="494"/>
        <end position="522"/>
    </location>
</feature>
<reference evidence="16 17" key="1">
    <citation type="submission" date="2019-07" db="EMBL/GenBank/DDBJ databases">
        <title>Diversity of Bacteria from Kongsfjorden, Arctic.</title>
        <authorList>
            <person name="Yu Y."/>
        </authorList>
    </citation>
    <scope>NUCLEOTIDE SEQUENCE [LARGE SCALE GENOMIC DNA]</scope>
    <source>
        <strain evidence="16 17">SM1923</strain>
    </source>
</reference>
<feature type="transmembrane region" description="Helical" evidence="10">
    <location>
        <begin position="599"/>
        <end position="619"/>
    </location>
</feature>
<evidence type="ECO:0000259" key="13">
    <source>
        <dbReference type="Pfam" id="PF04039"/>
    </source>
</evidence>
<evidence type="ECO:0000313" key="16">
    <source>
        <dbReference type="EMBL" id="TVU72830.1"/>
    </source>
</evidence>
<feature type="transmembrane region" description="Helical" evidence="10">
    <location>
        <begin position="626"/>
        <end position="646"/>
    </location>
</feature>
<evidence type="ECO:0000256" key="9">
    <source>
        <dbReference type="RuleBase" id="RU000320"/>
    </source>
</evidence>
<dbReference type="STRING" id="553385.GCA_000591415_02244"/>
<evidence type="ECO:0000256" key="7">
    <source>
        <dbReference type="ARBA" id="ARBA00023065"/>
    </source>
</evidence>
<dbReference type="InterPro" id="IPR025383">
    <property type="entry name" value="MrpA_C/MbhD"/>
</dbReference>
<evidence type="ECO:0000259" key="14">
    <source>
        <dbReference type="Pfam" id="PF13244"/>
    </source>
</evidence>
<proteinExistence type="predicted"/>
<evidence type="ECO:0000256" key="2">
    <source>
        <dbReference type="ARBA" id="ARBA00022448"/>
    </source>
</evidence>
<dbReference type="PANTHER" id="PTHR43373">
    <property type="entry name" value="NA(+)/H(+) ANTIPORTER SUBUNIT"/>
    <property type="match status" value="1"/>
</dbReference>
<dbReference type="NCBIfam" id="NF009288">
    <property type="entry name" value="PRK12648.1"/>
    <property type="match status" value="1"/>
</dbReference>
<comment type="subcellular location">
    <subcellularLocation>
        <location evidence="1">Cell membrane</location>
        <topology evidence="1">Multi-pass membrane protein</topology>
    </subcellularLocation>
    <subcellularLocation>
        <location evidence="9">Membrane</location>
        <topology evidence="9">Multi-pass membrane protein</topology>
    </subcellularLocation>
</comment>
<dbReference type="AlphaFoldDB" id="A0A558HUL7"/>
<dbReference type="InterPro" id="IPR046806">
    <property type="entry name" value="MrpA_C/MbhE"/>
</dbReference>
<dbReference type="GO" id="GO:0015297">
    <property type="term" value="F:antiporter activity"/>
    <property type="evidence" value="ECO:0007669"/>
    <property type="project" value="UniProtKB-KW"/>
</dbReference>
<dbReference type="GO" id="GO:0005886">
    <property type="term" value="C:plasma membrane"/>
    <property type="evidence" value="ECO:0007669"/>
    <property type="project" value="UniProtKB-SubCell"/>
</dbReference>
<feature type="transmembrane region" description="Helical" evidence="10">
    <location>
        <begin position="846"/>
        <end position="871"/>
    </location>
</feature>
<feature type="transmembrane region" description="Helical" evidence="10">
    <location>
        <begin position="76"/>
        <end position="95"/>
    </location>
</feature>
<dbReference type="Pfam" id="PF00361">
    <property type="entry name" value="Proton_antipo_M"/>
    <property type="match status" value="1"/>
</dbReference>
<evidence type="ECO:0000259" key="12">
    <source>
        <dbReference type="Pfam" id="PF00662"/>
    </source>
</evidence>
<feature type="transmembrane region" description="Helical" evidence="10">
    <location>
        <begin position="452"/>
        <end position="474"/>
    </location>
</feature>
<feature type="transmembrane region" description="Helical" evidence="10">
    <location>
        <begin position="367"/>
        <end position="389"/>
    </location>
</feature>
<keyword evidence="8 10" id="KW-0472">Membrane</keyword>
<feature type="transmembrane region" description="Helical" evidence="10">
    <location>
        <begin position="409"/>
        <end position="431"/>
    </location>
</feature>
<feature type="transmembrane region" description="Helical" evidence="10">
    <location>
        <begin position="322"/>
        <end position="346"/>
    </location>
</feature>
<keyword evidence="7" id="KW-0406">Ion transport</keyword>
<dbReference type="Pfam" id="PF13244">
    <property type="entry name" value="MbhD"/>
    <property type="match status" value="1"/>
</dbReference>
<feature type="transmembrane region" description="Helical" evidence="10">
    <location>
        <begin position="297"/>
        <end position="316"/>
    </location>
</feature>
<dbReference type="Pfam" id="PF00662">
    <property type="entry name" value="Proton_antipo_N"/>
    <property type="match status" value="1"/>
</dbReference>
<feature type="transmembrane region" description="Helical" evidence="10">
    <location>
        <begin position="269"/>
        <end position="290"/>
    </location>
</feature>
<keyword evidence="6 10" id="KW-1133">Transmembrane helix</keyword>
<feature type="transmembrane region" description="Helical" evidence="10">
    <location>
        <begin position="891"/>
        <end position="914"/>
    </location>
</feature>
<evidence type="ECO:0000259" key="11">
    <source>
        <dbReference type="Pfam" id="PF00361"/>
    </source>
</evidence>
<sequence length="930" mass="100894">MTLLLIVLLPLLGALVPLMARNLPRGRLAWLTAVAPAIALGIAVFHLGDVFAGQTPQFHLPWISELGLDLALRFDGLSALFVLLILGIGLLIILYARYYLSGEDSLARLYSFLMLFMTAMIGIVMADNLLLMWVFWELTSLTSFLLIGYWYQLSEARKGARMALTVTGAGGLALLAGILVIGHIVGSYQFDDVLAAADQIRSSELYPVVLVLVLLGAFTKSAQFPFQFWLPHAMSAPTPVSAFLHSATMVKAGVFLLARMHPILSGTDLWFYIVSLTGLATLLYGAWFALMKQDLKGVLAFSTISHLGLITLLFGFNSQMAAVAGLLHIINHATFKASLFMAAGIVDHECGTRDIRKLNGLYRYMPHTTILAMVASASMAGVPLLNGFLSKEMFFAESLDAQLLGGLSWLIPALATLGGILSVAYSLRFIHDVFFNGEPKDLPKTPHEPPRYMKLPIEILVLICLLVGILPSLVIKDLLVSASASVLAGPVPEFSLAIWHGFNVPLMMSGIALAGGVGVYALRHHLYSFQRQFRARNALLVFEANIQRLVNLAERSMDSFENGSLQRYMLWLLLTALLFVGIGLLAVPQLSGEFEQQPFDAMLLTGAVITGLAGLGTAITHRKRIVSLLMLSVVGLMTSLAFARFAAPDLALTQLAVEVVTMILLMLALFFLPQRTPKESSARRIMRDVLLASAFGVVIASLNFAILTRPVESISDFFMANAVSGGGGHNVVNVILVDFRGFDTLGEITVLGIAGLAIFKLLNRLRLFMPSSDLDGRSWSPDRHPMILATVSQTLLPLALLVSVYIFLRGHNEPGGGFIAGLVTAVAIILLYIARGVDWTQRWLRFPYQPVAAAGVLIAGLTGAGSWMFGYPFLTSSFGHFTIPVIGEIELATALLFDLGVYLTVVGATLMILANLGKLTTPHRPTKEKS</sequence>
<feature type="transmembrane region" description="Helical" evidence="10">
    <location>
        <begin position="132"/>
        <end position="151"/>
    </location>
</feature>
<name>A0A558HUL7_9GAMM</name>
<feature type="transmembrane region" description="Helical" evidence="10">
    <location>
        <begin position="814"/>
        <end position="834"/>
    </location>
</feature>
<dbReference type="InterPro" id="IPR007182">
    <property type="entry name" value="MnhB"/>
</dbReference>
<feature type="domain" description="NADH-Ubiquinone oxidoreductase (complex I) chain 5 N-terminal" evidence="12">
    <location>
        <begin position="64"/>
        <end position="108"/>
    </location>
</feature>
<keyword evidence="4" id="KW-1003">Cell membrane</keyword>
<accession>A0A558HUL7</accession>
<gene>
    <name evidence="16" type="ORF">FQP86_03965</name>
</gene>
<dbReference type="PRINTS" id="PR01434">
    <property type="entry name" value="NADHDHGNASE5"/>
</dbReference>
<dbReference type="Proteomes" id="UP000319941">
    <property type="component" value="Unassembled WGS sequence"/>
</dbReference>
<evidence type="ECO:0000256" key="3">
    <source>
        <dbReference type="ARBA" id="ARBA00022449"/>
    </source>
</evidence>
<evidence type="ECO:0000256" key="8">
    <source>
        <dbReference type="ARBA" id="ARBA00023136"/>
    </source>
</evidence>